<comment type="caution">
    <text evidence="2">The sequence shown here is derived from an EMBL/GenBank/DDBJ whole genome shotgun (WGS) entry which is preliminary data.</text>
</comment>
<evidence type="ECO:0000313" key="2">
    <source>
        <dbReference type="EMBL" id="OQE22619.1"/>
    </source>
</evidence>
<organism evidence="2 3">
    <name type="scientific">Penicillium steckii</name>
    <dbReference type="NCBI Taxonomy" id="303698"/>
    <lineage>
        <taxon>Eukaryota</taxon>
        <taxon>Fungi</taxon>
        <taxon>Dikarya</taxon>
        <taxon>Ascomycota</taxon>
        <taxon>Pezizomycotina</taxon>
        <taxon>Eurotiomycetes</taxon>
        <taxon>Eurotiomycetidae</taxon>
        <taxon>Eurotiales</taxon>
        <taxon>Aspergillaceae</taxon>
        <taxon>Penicillium</taxon>
    </lineage>
</organism>
<feature type="region of interest" description="Disordered" evidence="1">
    <location>
        <begin position="70"/>
        <end position="105"/>
    </location>
</feature>
<sequence>MTPVPVASPAEGTTSSGVEEVLSSLAKVSANLSGRGRLEVLGIVVLGFVAYELIRVGRNEYYRYRGVYDPNAPAREPTPPQATTAQVTTEQNNTSGGETNPSETRGFVLTTKTKQSITDLFPLNPKANYWYFRKIMLASIYGIATSSKRSPFDLIEMPPQYEKKGSTAKKSDV</sequence>
<proteinExistence type="predicted"/>
<keyword evidence="3" id="KW-1185">Reference proteome</keyword>
<evidence type="ECO:0000256" key="1">
    <source>
        <dbReference type="SAM" id="MobiDB-lite"/>
    </source>
</evidence>
<gene>
    <name evidence="2" type="ORF">PENSTE_c010G08301</name>
</gene>
<evidence type="ECO:0000313" key="3">
    <source>
        <dbReference type="Proteomes" id="UP000191285"/>
    </source>
</evidence>
<dbReference type="AlphaFoldDB" id="A0A1V6T9U1"/>
<accession>A0A1V6T9U1</accession>
<dbReference type="OrthoDB" id="4440408at2759"/>
<reference evidence="3" key="1">
    <citation type="journal article" date="2017" name="Nat. Microbiol.">
        <title>Global analysis of biosynthetic gene clusters reveals vast potential of secondary metabolite production in Penicillium species.</title>
        <authorList>
            <person name="Nielsen J.C."/>
            <person name="Grijseels S."/>
            <person name="Prigent S."/>
            <person name="Ji B."/>
            <person name="Dainat J."/>
            <person name="Nielsen K.F."/>
            <person name="Frisvad J.C."/>
            <person name="Workman M."/>
            <person name="Nielsen J."/>
        </authorList>
    </citation>
    <scope>NUCLEOTIDE SEQUENCE [LARGE SCALE GENOMIC DNA]</scope>
    <source>
        <strain evidence="3">IBT 24891</strain>
    </source>
</reference>
<dbReference type="Proteomes" id="UP000191285">
    <property type="component" value="Unassembled WGS sequence"/>
</dbReference>
<protein>
    <submittedName>
        <fullName evidence="2">Uncharacterized protein</fullName>
    </submittedName>
</protein>
<name>A0A1V6T9U1_9EURO</name>
<feature type="compositionally biased region" description="Low complexity" evidence="1">
    <location>
        <begin position="81"/>
        <end position="94"/>
    </location>
</feature>
<dbReference type="EMBL" id="MLKD01000010">
    <property type="protein sequence ID" value="OQE22619.1"/>
    <property type="molecule type" value="Genomic_DNA"/>
</dbReference>